<organism evidence="2 3">
    <name type="scientific">Magnetococcus marinus (strain ATCC BAA-1437 / JCM 17883 / MC-1)</name>
    <dbReference type="NCBI Taxonomy" id="156889"/>
    <lineage>
        <taxon>Bacteria</taxon>
        <taxon>Pseudomonadati</taxon>
        <taxon>Pseudomonadota</taxon>
        <taxon>Magnetococcia</taxon>
        <taxon>Magnetococcales</taxon>
        <taxon>Magnetococcaceae</taxon>
        <taxon>Magnetococcus</taxon>
    </lineage>
</organism>
<protein>
    <submittedName>
        <fullName evidence="2">Uncharacterized protein</fullName>
    </submittedName>
</protein>
<dbReference type="RefSeq" id="WP_011714464.1">
    <property type="nucleotide sequence ID" value="NC_008576.1"/>
</dbReference>
<dbReference type="HOGENOM" id="CLU_085996_0_0_5"/>
<evidence type="ECO:0000256" key="1">
    <source>
        <dbReference type="SAM" id="MobiDB-lite"/>
    </source>
</evidence>
<dbReference type="AlphaFoldDB" id="A0LBQ4"/>
<keyword evidence="3" id="KW-1185">Reference proteome</keyword>
<dbReference type="EMBL" id="CP000471">
    <property type="protein sequence ID" value="ABK45397.1"/>
    <property type="molecule type" value="Genomic_DNA"/>
</dbReference>
<reference evidence="2 3" key="2">
    <citation type="journal article" date="2012" name="Int. J. Syst. Evol. Microbiol.">
        <title>Magnetococcus marinus gen. nov., sp. nov., a marine, magnetotactic bacterium that represents a novel lineage (Magnetococcaceae fam. nov.; Magnetococcales ord. nov.) at the base of the Alphaproteobacteria.</title>
        <authorList>
            <person name="Bazylinski D.A."/>
            <person name="Williams T.J."/>
            <person name="Lefevre C.T."/>
            <person name="Berg R.J."/>
            <person name="Zhang C.L."/>
            <person name="Bowser S.S."/>
            <person name="Dean A.J."/>
            <person name="Beveridge T.J."/>
        </authorList>
    </citation>
    <scope>NUCLEOTIDE SEQUENCE [LARGE SCALE GENOMIC DNA]</scope>
    <source>
        <strain evidence="3">ATCC BAA-1437 / JCM 17883 / MC-1</strain>
    </source>
</reference>
<gene>
    <name evidence="2" type="ordered locus">Mmc1_2906</name>
</gene>
<evidence type="ECO:0000313" key="2">
    <source>
        <dbReference type="EMBL" id="ABK45397.1"/>
    </source>
</evidence>
<dbReference type="KEGG" id="mgm:Mmc1_2906"/>
<feature type="compositionally biased region" description="Basic residues" evidence="1">
    <location>
        <begin position="7"/>
        <end position="22"/>
    </location>
</feature>
<name>A0LBQ4_MAGMM</name>
<reference evidence="3" key="1">
    <citation type="journal article" date="2009" name="Appl. Environ. Microbiol.">
        <title>Complete genome sequence of the chemolithoautotrophic marine magnetotactic coccus strain MC-1.</title>
        <authorList>
            <person name="Schubbe S."/>
            <person name="Williams T.J."/>
            <person name="Xie G."/>
            <person name="Kiss H.E."/>
            <person name="Brettin T.S."/>
            <person name="Martinez D."/>
            <person name="Ross C.A."/>
            <person name="Schuler D."/>
            <person name="Cox B.L."/>
            <person name="Nealson K.H."/>
            <person name="Bazylinski D.A."/>
        </authorList>
    </citation>
    <scope>NUCLEOTIDE SEQUENCE [LARGE SCALE GENOMIC DNA]</scope>
    <source>
        <strain evidence="3">ATCC BAA-1437 / JCM 17883 / MC-1</strain>
    </source>
</reference>
<dbReference type="eggNOG" id="ENOG5032XIY">
    <property type="taxonomic scope" value="Bacteria"/>
</dbReference>
<evidence type="ECO:0000313" key="3">
    <source>
        <dbReference type="Proteomes" id="UP000002586"/>
    </source>
</evidence>
<dbReference type="Proteomes" id="UP000002586">
    <property type="component" value="Chromosome"/>
</dbReference>
<sequence precursor="true">MPTDQKRRQKKLARKKDKRKKQTGSASLIGTRSIPQRLAASTKLPVFESFMGDSGFEKGIAPLILSRKVATGEVAFACYLIDFWCLGVKNCFCNIVPSLQYEEFIEQSRDRENIIPIHPACLSKIVGSSVEYAQSLGFQPHPDFKLAKVLLNGIDPMLCPSEYEFGQNGKPFYMSGPNDSEAFVNKVVKQLAKVCGEGNYDYMVGLDLFDGYQ</sequence>
<feature type="region of interest" description="Disordered" evidence="1">
    <location>
        <begin position="1"/>
        <end position="26"/>
    </location>
</feature>
<proteinExistence type="predicted"/>
<accession>A0LBQ4</accession>